<dbReference type="GO" id="GO:0071555">
    <property type="term" value="P:cell wall organization"/>
    <property type="evidence" value="ECO:0007669"/>
    <property type="project" value="UniProtKB-UniRule"/>
</dbReference>
<evidence type="ECO:0000256" key="6">
    <source>
        <dbReference type="ARBA" id="ARBA00023316"/>
    </source>
</evidence>
<evidence type="ECO:0000313" key="12">
    <source>
        <dbReference type="Proteomes" id="UP000316167"/>
    </source>
</evidence>
<feature type="domain" description="L,D-TPase catalytic" evidence="10">
    <location>
        <begin position="69"/>
        <end position="211"/>
    </location>
</feature>
<dbReference type="EMBL" id="VLLE01000005">
    <property type="protein sequence ID" value="TWI80485.1"/>
    <property type="molecule type" value="Genomic_DNA"/>
</dbReference>
<dbReference type="InterPro" id="IPR005490">
    <property type="entry name" value="LD_TPept_cat_dom"/>
</dbReference>
<dbReference type="SUPFAM" id="SSF141523">
    <property type="entry name" value="L,D-transpeptidase catalytic domain-like"/>
    <property type="match status" value="1"/>
</dbReference>
<comment type="caution">
    <text evidence="11">The sequence shown here is derived from an EMBL/GenBank/DDBJ whole genome shotgun (WGS) entry which is preliminary data.</text>
</comment>
<feature type="active site" description="Proton donor/acceptor" evidence="7">
    <location>
        <position position="167"/>
    </location>
</feature>
<gene>
    <name evidence="11" type="ORF">IQ13_3162</name>
</gene>
<dbReference type="PANTHER" id="PTHR36699:SF1">
    <property type="entry name" value="L,D-TRANSPEPTIDASE YAFK-RELATED"/>
    <property type="match status" value="1"/>
</dbReference>
<reference evidence="11 12" key="1">
    <citation type="journal article" date="2015" name="Stand. Genomic Sci.">
        <title>Genomic Encyclopedia of Bacterial and Archaeal Type Strains, Phase III: the genomes of soil and plant-associated and newly described type strains.</title>
        <authorList>
            <person name="Whitman W.B."/>
            <person name="Woyke T."/>
            <person name="Klenk H.P."/>
            <person name="Zhou Y."/>
            <person name="Lilburn T.G."/>
            <person name="Beck B.J."/>
            <person name="De Vos P."/>
            <person name="Vandamme P."/>
            <person name="Eisen J.A."/>
            <person name="Garrity G."/>
            <person name="Hugenholtz P."/>
            <person name="Kyrpides N.C."/>
        </authorList>
    </citation>
    <scope>NUCLEOTIDE SEQUENCE [LARGE SCALE GENOMIC DNA]</scope>
    <source>
        <strain evidence="11 12">CGMCC 1.7271</strain>
    </source>
</reference>
<dbReference type="Gene3D" id="2.40.440.10">
    <property type="entry name" value="L,D-transpeptidase catalytic domain-like"/>
    <property type="match status" value="1"/>
</dbReference>
<evidence type="ECO:0000313" key="11">
    <source>
        <dbReference type="EMBL" id="TWI80485.1"/>
    </source>
</evidence>
<evidence type="ECO:0000256" key="2">
    <source>
        <dbReference type="ARBA" id="ARBA00005992"/>
    </source>
</evidence>
<evidence type="ECO:0000259" key="10">
    <source>
        <dbReference type="PROSITE" id="PS52029"/>
    </source>
</evidence>
<keyword evidence="5 7" id="KW-0573">Peptidoglycan synthesis</keyword>
<feature type="chain" id="PRO_5022052651" evidence="9">
    <location>
        <begin position="23"/>
        <end position="212"/>
    </location>
</feature>
<keyword evidence="6 7" id="KW-0961">Cell wall biogenesis/degradation</keyword>
<sequence>MKLFIAASFLLTGSLISCSANSNSDSSSSSSTSTTAVKKTTTAPATASKSGIRSMQKFNRPQGMVTGPVRIVIDKSDFELRVYDSKGLLAAYPVVFGLKPLEDKFMQGDRRTPEGIFKVVYNKQHKLWRKMLMLDYPTKESYSKFNSRKINGQVPANASIGNGIGIHGVETGNDYFIDRYYNWTNGCISLKNAHIDDLAVYVKAGTTVIIQK</sequence>
<accession>A0A562SGR4</accession>
<dbReference type="GO" id="GO:0008360">
    <property type="term" value="P:regulation of cell shape"/>
    <property type="evidence" value="ECO:0007669"/>
    <property type="project" value="UniProtKB-UniRule"/>
</dbReference>
<keyword evidence="12" id="KW-1185">Reference proteome</keyword>
<dbReference type="GO" id="GO:0016740">
    <property type="term" value="F:transferase activity"/>
    <property type="evidence" value="ECO:0007669"/>
    <property type="project" value="UniProtKB-KW"/>
</dbReference>
<protein>
    <submittedName>
        <fullName evidence="11">L,D-transpeptidase-like protein</fullName>
    </submittedName>
</protein>
<evidence type="ECO:0000256" key="4">
    <source>
        <dbReference type="ARBA" id="ARBA00022960"/>
    </source>
</evidence>
<organism evidence="11 12">
    <name type="scientific">Lacibacter cauensis</name>
    <dbReference type="NCBI Taxonomy" id="510947"/>
    <lineage>
        <taxon>Bacteria</taxon>
        <taxon>Pseudomonadati</taxon>
        <taxon>Bacteroidota</taxon>
        <taxon>Chitinophagia</taxon>
        <taxon>Chitinophagales</taxon>
        <taxon>Chitinophagaceae</taxon>
        <taxon>Lacibacter</taxon>
    </lineage>
</organism>
<feature type="compositionally biased region" description="Low complexity" evidence="8">
    <location>
        <begin position="20"/>
        <end position="50"/>
    </location>
</feature>
<dbReference type="InterPro" id="IPR038063">
    <property type="entry name" value="Transpep_catalytic_dom"/>
</dbReference>
<dbReference type="PANTHER" id="PTHR36699">
    <property type="entry name" value="LD-TRANSPEPTIDASE"/>
    <property type="match status" value="1"/>
</dbReference>
<evidence type="ECO:0000256" key="9">
    <source>
        <dbReference type="SAM" id="SignalP"/>
    </source>
</evidence>
<dbReference type="Proteomes" id="UP000316167">
    <property type="component" value="Unassembled WGS sequence"/>
</dbReference>
<evidence type="ECO:0000256" key="3">
    <source>
        <dbReference type="ARBA" id="ARBA00022679"/>
    </source>
</evidence>
<feature type="signal peptide" evidence="9">
    <location>
        <begin position="1"/>
        <end position="22"/>
    </location>
</feature>
<dbReference type="AlphaFoldDB" id="A0A562SGR4"/>
<feature type="active site" description="Nucleophile" evidence="7">
    <location>
        <position position="187"/>
    </location>
</feature>
<dbReference type="CDD" id="cd16913">
    <property type="entry name" value="YkuD_like"/>
    <property type="match status" value="1"/>
</dbReference>
<evidence type="ECO:0000256" key="1">
    <source>
        <dbReference type="ARBA" id="ARBA00004752"/>
    </source>
</evidence>
<evidence type="ECO:0000256" key="8">
    <source>
        <dbReference type="SAM" id="MobiDB-lite"/>
    </source>
</evidence>
<dbReference type="GO" id="GO:0009252">
    <property type="term" value="P:peptidoglycan biosynthetic process"/>
    <property type="evidence" value="ECO:0007669"/>
    <property type="project" value="UniProtKB-UniPathway"/>
</dbReference>
<comment type="similarity">
    <text evidence="2">Belongs to the YkuD family.</text>
</comment>
<evidence type="ECO:0000256" key="7">
    <source>
        <dbReference type="PROSITE-ProRule" id="PRU01373"/>
    </source>
</evidence>
<proteinExistence type="inferred from homology"/>
<comment type="pathway">
    <text evidence="1 7">Cell wall biogenesis; peptidoglycan biosynthesis.</text>
</comment>
<dbReference type="OrthoDB" id="9809748at2"/>
<dbReference type="RefSeq" id="WP_144887454.1">
    <property type="nucleotide sequence ID" value="NZ_VLLE01000005.1"/>
</dbReference>
<keyword evidence="9" id="KW-0732">Signal</keyword>
<name>A0A562SGR4_9BACT</name>
<evidence type="ECO:0000256" key="5">
    <source>
        <dbReference type="ARBA" id="ARBA00022984"/>
    </source>
</evidence>
<feature type="region of interest" description="Disordered" evidence="8">
    <location>
        <begin position="20"/>
        <end position="58"/>
    </location>
</feature>
<dbReference type="Pfam" id="PF03734">
    <property type="entry name" value="YkuD"/>
    <property type="match status" value="1"/>
</dbReference>
<dbReference type="UniPathway" id="UPA00219"/>
<dbReference type="GO" id="GO:0004180">
    <property type="term" value="F:carboxypeptidase activity"/>
    <property type="evidence" value="ECO:0007669"/>
    <property type="project" value="UniProtKB-ARBA"/>
</dbReference>
<dbReference type="PROSITE" id="PS52029">
    <property type="entry name" value="LD_TPASE"/>
    <property type="match status" value="1"/>
</dbReference>
<keyword evidence="4 7" id="KW-0133">Cell shape</keyword>
<dbReference type="PROSITE" id="PS51257">
    <property type="entry name" value="PROKAR_LIPOPROTEIN"/>
    <property type="match status" value="1"/>
</dbReference>
<keyword evidence="3" id="KW-0808">Transferase</keyword>